<dbReference type="InterPro" id="IPR010987">
    <property type="entry name" value="Glutathione-S-Trfase_C-like"/>
</dbReference>
<dbReference type="PANTHER" id="PTHR44051">
    <property type="entry name" value="GLUTATHIONE S-TRANSFERASE-RELATED"/>
    <property type="match status" value="1"/>
</dbReference>
<accession>A0A1J9RRJ9</accession>
<dbReference type="InterPro" id="IPR004045">
    <property type="entry name" value="Glutathione_S-Trfase_N"/>
</dbReference>
<keyword evidence="5" id="KW-0808">Transferase</keyword>
<reference evidence="5 6" key="1">
    <citation type="submission" date="2016-10" db="EMBL/GenBank/DDBJ databases">
        <title>Proteomics and genomics reveal pathogen-plant mechanisms compatible with a hemibiotrophic lifestyle of Diplodia corticola.</title>
        <authorList>
            <person name="Fernandes I."/>
            <person name="De Jonge R."/>
            <person name="Van De Peer Y."/>
            <person name="Devreese B."/>
            <person name="Alves A."/>
            <person name="Esteves A.C."/>
        </authorList>
    </citation>
    <scope>NUCLEOTIDE SEQUENCE [LARGE SCALE GENOMIC DNA]</scope>
    <source>
        <strain evidence="5 6">CBS 112549</strain>
    </source>
</reference>
<dbReference type="EMBL" id="MNUE01000059">
    <property type="protein sequence ID" value="OJD30524.1"/>
    <property type="molecule type" value="Genomic_DNA"/>
</dbReference>
<dbReference type="GO" id="GO:0016740">
    <property type="term" value="F:transferase activity"/>
    <property type="evidence" value="ECO:0007669"/>
    <property type="project" value="UniProtKB-KW"/>
</dbReference>
<protein>
    <submittedName>
        <fullName evidence="5">Glutathione s-transferase</fullName>
    </submittedName>
</protein>
<dbReference type="OrthoDB" id="422574at2759"/>
<gene>
    <name evidence="5" type="ORF">BKCO1_5900023</name>
</gene>
<dbReference type="Pfam" id="PF00043">
    <property type="entry name" value="GST_C"/>
    <property type="match status" value="1"/>
</dbReference>
<comment type="similarity">
    <text evidence="1 2">Belongs to the GST superfamily.</text>
</comment>
<keyword evidence="6" id="KW-1185">Reference proteome</keyword>
<evidence type="ECO:0000256" key="1">
    <source>
        <dbReference type="ARBA" id="ARBA00007409"/>
    </source>
</evidence>
<dbReference type="SFLD" id="SFLDG00358">
    <property type="entry name" value="Main_(cytGST)"/>
    <property type="match status" value="1"/>
</dbReference>
<dbReference type="PANTHER" id="PTHR44051:SF3">
    <property type="entry name" value="TRANSCRIPTIONAL REGULATOR URE2"/>
    <property type="match status" value="1"/>
</dbReference>
<feature type="domain" description="GST N-terminal" evidence="3">
    <location>
        <begin position="5"/>
        <end position="86"/>
    </location>
</feature>
<dbReference type="GeneID" id="31017872"/>
<dbReference type="SFLD" id="SFLDS00019">
    <property type="entry name" value="Glutathione_Transferase_(cytos"/>
    <property type="match status" value="1"/>
</dbReference>
<dbReference type="InterPro" id="IPR036282">
    <property type="entry name" value="Glutathione-S-Trfase_C_sf"/>
</dbReference>
<dbReference type="CDD" id="cd03048">
    <property type="entry name" value="GST_N_Ure2p_like"/>
    <property type="match status" value="1"/>
</dbReference>
<dbReference type="PROSITE" id="PS50404">
    <property type="entry name" value="GST_NTER"/>
    <property type="match status" value="1"/>
</dbReference>
<evidence type="ECO:0000259" key="3">
    <source>
        <dbReference type="PROSITE" id="PS50404"/>
    </source>
</evidence>
<dbReference type="InterPro" id="IPR040079">
    <property type="entry name" value="Glutathione_S-Trfase"/>
</dbReference>
<sequence>MSSLKPIVLYSHATGPNPWKVAIILEELQIPYETKFLEFPEMKQEPYESINPNGRVPAIEDPNTGIKLFESGAIIQYLIDQYDPTNLLHSPTAPAKYLEQSWLHFQTSGQGPYYGQKAWFTYFHPERDLASAIDRYANEIRRVVGVIDRHLRKQGTAYLVGDAAPSYADLAFVPWHMALGFLVPGWDYAKDFPVFAAWNARLMERPAVRKVAEDKARAAAAAQAKR</sequence>
<dbReference type="InterPro" id="IPR036249">
    <property type="entry name" value="Thioredoxin-like_sf"/>
</dbReference>
<evidence type="ECO:0000313" key="5">
    <source>
        <dbReference type="EMBL" id="OJD30524.1"/>
    </source>
</evidence>
<dbReference type="AlphaFoldDB" id="A0A1J9RRJ9"/>
<dbReference type="Gene3D" id="1.20.1050.10">
    <property type="match status" value="1"/>
</dbReference>
<dbReference type="RefSeq" id="XP_020126784.1">
    <property type="nucleotide sequence ID" value="XM_020277611.1"/>
</dbReference>
<organism evidence="5 6">
    <name type="scientific">Diplodia corticola</name>
    <dbReference type="NCBI Taxonomy" id="236234"/>
    <lineage>
        <taxon>Eukaryota</taxon>
        <taxon>Fungi</taxon>
        <taxon>Dikarya</taxon>
        <taxon>Ascomycota</taxon>
        <taxon>Pezizomycotina</taxon>
        <taxon>Dothideomycetes</taxon>
        <taxon>Dothideomycetes incertae sedis</taxon>
        <taxon>Botryosphaeriales</taxon>
        <taxon>Botryosphaeriaceae</taxon>
        <taxon>Diplodia</taxon>
    </lineage>
</organism>
<feature type="domain" description="GST C-terminal" evidence="4">
    <location>
        <begin position="92"/>
        <end position="222"/>
    </location>
</feature>
<dbReference type="PROSITE" id="PS50405">
    <property type="entry name" value="GST_CTER"/>
    <property type="match status" value="1"/>
</dbReference>
<proteinExistence type="inferred from homology"/>
<evidence type="ECO:0000259" key="4">
    <source>
        <dbReference type="PROSITE" id="PS50405"/>
    </source>
</evidence>
<dbReference type="STRING" id="236234.A0A1J9RRJ9"/>
<dbReference type="SUPFAM" id="SSF52833">
    <property type="entry name" value="Thioredoxin-like"/>
    <property type="match status" value="1"/>
</dbReference>
<comment type="caution">
    <text evidence="5">The sequence shown here is derived from an EMBL/GenBank/DDBJ whole genome shotgun (WGS) entry which is preliminary data.</text>
</comment>
<name>A0A1J9RRJ9_9PEZI</name>
<dbReference type="Proteomes" id="UP000183809">
    <property type="component" value="Unassembled WGS sequence"/>
</dbReference>
<dbReference type="SUPFAM" id="SSF47616">
    <property type="entry name" value="GST C-terminal domain-like"/>
    <property type="match status" value="1"/>
</dbReference>
<dbReference type="InterPro" id="IPR004046">
    <property type="entry name" value="GST_C"/>
</dbReference>
<evidence type="ECO:0000313" key="6">
    <source>
        <dbReference type="Proteomes" id="UP000183809"/>
    </source>
</evidence>
<dbReference type="SFLD" id="SFLDG01151">
    <property type="entry name" value="Main.2:_Nu-like"/>
    <property type="match status" value="1"/>
</dbReference>
<evidence type="ECO:0000256" key="2">
    <source>
        <dbReference type="RuleBase" id="RU003494"/>
    </source>
</evidence>
<dbReference type="Gene3D" id="3.40.30.10">
    <property type="entry name" value="Glutaredoxin"/>
    <property type="match status" value="1"/>
</dbReference>
<dbReference type="Pfam" id="PF02798">
    <property type="entry name" value="GST_N"/>
    <property type="match status" value="1"/>
</dbReference>